<organism evidence="1 2">
    <name type="scientific">Streptomyces adustus</name>
    <dbReference type="NCBI Taxonomy" id="1609272"/>
    <lineage>
        <taxon>Bacteria</taxon>
        <taxon>Bacillati</taxon>
        <taxon>Actinomycetota</taxon>
        <taxon>Actinomycetes</taxon>
        <taxon>Kitasatosporales</taxon>
        <taxon>Streptomycetaceae</taxon>
        <taxon>Streptomyces</taxon>
    </lineage>
</organism>
<keyword evidence="2" id="KW-1185">Reference proteome</keyword>
<dbReference type="AlphaFoldDB" id="A0A5N8VLW5"/>
<evidence type="ECO:0000313" key="2">
    <source>
        <dbReference type="Proteomes" id="UP000325849"/>
    </source>
</evidence>
<comment type="caution">
    <text evidence="1">The sequence shown here is derived from an EMBL/GenBank/DDBJ whole genome shotgun (WGS) entry which is preliminary data.</text>
</comment>
<accession>A0A5N8VLW5</accession>
<evidence type="ECO:0000313" key="1">
    <source>
        <dbReference type="EMBL" id="MPY35979.1"/>
    </source>
</evidence>
<protein>
    <submittedName>
        <fullName evidence="1">Uncharacterized protein</fullName>
    </submittedName>
</protein>
<dbReference type="Proteomes" id="UP000325849">
    <property type="component" value="Unassembled WGS sequence"/>
</dbReference>
<dbReference type="EMBL" id="VJZD01000189">
    <property type="protein sequence ID" value="MPY35979.1"/>
    <property type="molecule type" value="Genomic_DNA"/>
</dbReference>
<proteinExistence type="predicted"/>
<sequence>MLVGRLPSVTALVEACDDFALYDCAGRAEVTATVDLVGLAVIVMNCPVTDVNGRRAEESGQVVADAGARLRAMETES</sequence>
<gene>
    <name evidence="1" type="ORF">FNH09_33545</name>
</gene>
<reference evidence="1 2" key="1">
    <citation type="submission" date="2019-07" db="EMBL/GenBank/DDBJ databases">
        <title>New species of Amycolatopsis and Streptomyces.</title>
        <authorList>
            <person name="Duangmal K."/>
            <person name="Teo W.F.A."/>
            <person name="Lipun K."/>
        </authorList>
    </citation>
    <scope>NUCLEOTIDE SEQUENCE [LARGE SCALE GENOMIC DNA]</scope>
    <source>
        <strain evidence="1 2">NBRC 109810</strain>
    </source>
</reference>
<dbReference type="RefSeq" id="WP_152893668.1">
    <property type="nucleotide sequence ID" value="NZ_VJZD01000189.1"/>
</dbReference>
<dbReference type="OrthoDB" id="4335610at2"/>
<name>A0A5N8VLW5_9ACTN</name>